<evidence type="ECO:0000313" key="4">
    <source>
        <dbReference type="Proteomes" id="UP001497444"/>
    </source>
</evidence>
<keyword evidence="2" id="KW-1133">Transmembrane helix</keyword>
<accession>A0ABP0WXY4</accession>
<protein>
    <submittedName>
        <fullName evidence="3">Uncharacterized protein</fullName>
    </submittedName>
</protein>
<reference evidence="3" key="1">
    <citation type="submission" date="2024-02" db="EMBL/GenBank/DDBJ databases">
        <authorList>
            <consortium name="ELIXIR-Norway"/>
            <consortium name="Elixir Norway"/>
        </authorList>
    </citation>
    <scope>NUCLEOTIDE SEQUENCE</scope>
</reference>
<organism evidence="3 4">
    <name type="scientific">Sphagnum jensenii</name>
    <dbReference type="NCBI Taxonomy" id="128206"/>
    <lineage>
        <taxon>Eukaryota</taxon>
        <taxon>Viridiplantae</taxon>
        <taxon>Streptophyta</taxon>
        <taxon>Embryophyta</taxon>
        <taxon>Bryophyta</taxon>
        <taxon>Sphagnophytina</taxon>
        <taxon>Sphagnopsida</taxon>
        <taxon>Sphagnales</taxon>
        <taxon>Sphagnaceae</taxon>
        <taxon>Sphagnum</taxon>
    </lineage>
</organism>
<name>A0ABP0WXY4_9BRYO</name>
<evidence type="ECO:0000256" key="2">
    <source>
        <dbReference type="SAM" id="Phobius"/>
    </source>
</evidence>
<dbReference type="EMBL" id="OZ020099">
    <property type="protein sequence ID" value="CAK9271716.1"/>
    <property type="molecule type" value="Genomic_DNA"/>
</dbReference>
<feature type="transmembrane region" description="Helical" evidence="2">
    <location>
        <begin position="145"/>
        <end position="165"/>
    </location>
</feature>
<keyword evidence="2" id="KW-0812">Transmembrane</keyword>
<sequence length="187" mass="20364">MAVRAVTVPLDGTAMLALPSSSSSSSLLPLLPSQSAAAAVVRDRVLRVPRGSLLHRFRKQPRRSGVVRASGTESESAGTGGSGMVDANMMILRKRIQSLRTQETFYDMPKEWMEWERNAYASYRADICLLLSTIESQLLIMRPSIALSVVSMSLAVLPVASLLFLTALGTQIWTLNCALLDFIPSSH</sequence>
<evidence type="ECO:0000256" key="1">
    <source>
        <dbReference type="SAM" id="MobiDB-lite"/>
    </source>
</evidence>
<dbReference type="PANTHER" id="PTHR33782:SF5">
    <property type="entry name" value="MEDIATOR OF RNA POLYMERASE II TRANSCRIPTION SUBUNIT"/>
    <property type="match status" value="1"/>
</dbReference>
<evidence type="ECO:0000313" key="3">
    <source>
        <dbReference type="EMBL" id="CAK9271716.1"/>
    </source>
</evidence>
<keyword evidence="2" id="KW-0472">Membrane</keyword>
<dbReference type="PANTHER" id="PTHR33782">
    <property type="entry name" value="OS01G0121600 PROTEIN"/>
    <property type="match status" value="1"/>
</dbReference>
<proteinExistence type="predicted"/>
<keyword evidence="4" id="KW-1185">Reference proteome</keyword>
<gene>
    <name evidence="3" type="ORF">CSSPJE1EN1_LOCUS17194</name>
</gene>
<feature type="region of interest" description="Disordered" evidence="1">
    <location>
        <begin position="59"/>
        <end position="82"/>
    </location>
</feature>
<dbReference type="Proteomes" id="UP001497444">
    <property type="component" value="Chromosome 4"/>
</dbReference>